<evidence type="ECO:0000313" key="1">
    <source>
        <dbReference type="EMBL" id="GGC08270.1"/>
    </source>
</evidence>
<comment type="caution">
    <text evidence="1">The sequence shown here is derived from an EMBL/GenBank/DDBJ whole genome shotgun (WGS) entry which is preliminary data.</text>
</comment>
<gene>
    <name evidence="1" type="ORF">GCM10011352_38280</name>
</gene>
<dbReference type="InterPro" id="IPR036895">
    <property type="entry name" value="Uracil-DNA_glycosylase-like_sf"/>
</dbReference>
<reference evidence="2" key="1">
    <citation type="journal article" date="2019" name="Int. J. Syst. Evol. Microbiol.">
        <title>The Global Catalogue of Microorganisms (GCM) 10K type strain sequencing project: providing services to taxonomists for standard genome sequencing and annotation.</title>
        <authorList>
            <consortium name="The Broad Institute Genomics Platform"/>
            <consortium name="The Broad Institute Genome Sequencing Center for Infectious Disease"/>
            <person name="Wu L."/>
            <person name="Ma J."/>
        </authorList>
    </citation>
    <scope>NUCLEOTIDE SEQUENCE [LARGE SCALE GENOMIC DNA]</scope>
    <source>
        <strain evidence="2">CGMCC 1.15341</strain>
    </source>
</reference>
<dbReference type="EMBL" id="BMIJ01000008">
    <property type="protein sequence ID" value="GGC08270.1"/>
    <property type="molecule type" value="Genomic_DNA"/>
</dbReference>
<keyword evidence="2" id="KW-1185">Reference proteome</keyword>
<accession>A0ABQ1KU87</accession>
<dbReference type="SUPFAM" id="SSF52141">
    <property type="entry name" value="Uracil-DNA glycosylase-like"/>
    <property type="match status" value="1"/>
</dbReference>
<evidence type="ECO:0008006" key="3">
    <source>
        <dbReference type="Google" id="ProtNLM"/>
    </source>
</evidence>
<name>A0ABQ1KU87_9GAMM</name>
<dbReference type="Gene3D" id="3.40.470.10">
    <property type="entry name" value="Uracil-DNA glycosylase-like domain"/>
    <property type="match status" value="1"/>
</dbReference>
<proteinExistence type="predicted"/>
<organism evidence="1 2">
    <name type="scientific">Marinobacterium zhoushanense</name>
    <dbReference type="NCBI Taxonomy" id="1679163"/>
    <lineage>
        <taxon>Bacteria</taxon>
        <taxon>Pseudomonadati</taxon>
        <taxon>Pseudomonadota</taxon>
        <taxon>Gammaproteobacteria</taxon>
        <taxon>Oceanospirillales</taxon>
        <taxon>Oceanospirillaceae</taxon>
        <taxon>Marinobacterium</taxon>
    </lineage>
</organism>
<protein>
    <recommendedName>
        <fullName evidence="3">Uracil-DNA glycosylase-like domain-containing protein</fullName>
    </recommendedName>
</protein>
<evidence type="ECO:0000313" key="2">
    <source>
        <dbReference type="Proteomes" id="UP000629025"/>
    </source>
</evidence>
<dbReference type="RefSeq" id="WP_188751313.1">
    <property type="nucleotide sequence ID" value="NZ_BMIJ01000008.1"/>
</dbReference>
<sequence length="289" mass="30952">MDLSGEQLRHQYLEAIGISSWLPRARLPGAAPSDPWVERFHYPLAEEGDGFADFADAEIEQPSVDTPAAKDTTLGPEVVSAAAQTARSQARASIAPLIDSGQPTQTPVTTAAARAEVVEQPSAPVRRGPPVQAPRVKLAFVLAGDLLIVDSLPPAARLGFSAQHQKLLSGIARALGVTEPASDAALLSWPVLAGATLDQGPQELAKAVRRKLELTLALRSVKRAVLLGESAAQWVLEREETLDALRGIRFTLRPELHCIASVSLSQALQLPELKAELWRDLQPLLTHPS</sequence>
<dbReference type="Proteomes" id="UP000629025">
    <property type="component" value="Unassembled WGS sequence"/>
</dbReference>